<evidence type="ECO:0000313" key="4">
    <source>
        <dbReference type="EMBL" id="PQJ80681.1"/>
    </source>
</evidence>
<dbReference type="Gene3D" id="3.60.110.10">
    <property type="entry name" value="Carbon-nitrogen hydrolase"/>
    <property type="match status" value="1"/>
</dbReference>
<dbReference type="InterPro" id="IPR000182">
    <property type="entry name" value="GNAT_dom"/>
</dbReference>
<dbReference type="SUPFAM" id="SSF56317">
    <property type="entry name" value="Carbon-nitrogen hydrolase"/>
    <property type="match status" value="1"/>
</dbReference>
<feature type="domain" description="N-acetyltransferase" evidence="3">
    <location>
        <begin position="242"/>
        <end position="408"/>
    </location>
</feature>
<feature type="domain" description="CN hydrolase" evidence="2">
    <location>
        <begin position="1"/>
        <end position="236"/>
    </location>
</feature>
<dbReference type="PROSITE" id="PS51186">
    <property type="entry name" value="GNAT"/>
    <property type="match status" value="1"/>
</dbReference>
<evidence type="ECO:0000313" key="5">
    <source>
        <dbReference type="Proteomes" id="UP000238882"/>
    </source>
</evidence>
<dbReference type="EMBL" id="MSCN01000001">
    <property type="protein sequence ID" value="PQJ80681.1"/>
    <property type="molecule type" value="Genomic_DNA"/>
</dbReference>
<dbReference type="CDD" id="cd07197">
    <property type="entry name" value="nitrilase"/>
    <property type="match status" value="1"/>
</dbReference>
<dbReference type="InterPro" id="IPR016181">
    <property type="entry name" value="Acyl_CoA_acyltransferase"/>
</dbReference>
<keyword evidence="1" id="KW-0378">Hydrolase</keyword>
<dbReference type="GO" id="GO:0016747">
    <property type="term" value="F:acyltransferase activity, transferring groups other than amino-acyl groups"/>
    <property type="evidence" value="ECO:0007669"/>
    <property type="project" value="InterPro"/>
</dbReference>
<gene>
    <name evidence="4" type="ORF">BTO18_16550</name>
</gene>
<dbReference type="SUPFAM" id="SSF55729">
    <property type="entry name" value="Acyl-CoA N-acyltransferases (Nat)"/>
    <property type="match status" value="1"/>
</dbReference>
<evidence type="ECO:0000259" key="3">
    <source>
        <dbReference type="PROSITE" id="PS51186"/>
    </source>
</evidence>
<dbReference type="OrthoDB" id="9803818at2"/>
<evidence type="ECO:0000256" key="1">
    <source>
        <dbReference type="ARBA" id="ARBA00022801"/>
    </source>
</evidence>
<accession>A0A2S7WTN0</accession>
<dbReference type="CDD" id="cd04301">
    <property type="entry name" value="NAT_SF"/>
    <property type="match status" value="1"/>
</dbReference>
<dbReference type="InterPro" id="IPR036526">
    <property type="entry name" value="C-N_Hydrolase_sf"/>
</dbReference>
<dbReference type="Proteomes" id="UP000238882">
    <property type="component" value="Unassembled WGS sequence"/>
</dbReference>
<dbReference type="Gene3D" id="3.40.630.30">
    <property type="match status" value="1"/>
</dbReference>
<organism evidence="4 5">
    <name type="scientific">Polaribacter porphyrae</name>
    <dbReference type="NCBI Taxonomy" id="1137780"/>
    <lineage>
        <taxon>Bacteria</taxon>
        <taxon>Pseudomonadati</taxon>
        <taxon>Bacteroidota</taxon>
        <taxon>Flavobacteriia</taxon>
        <taxon>Flavobacteriales</taxon>
        <taxon>Flavobacteriaceae</taxon>
    </lineage>
</organism>
<protein>
    <recommendedName>
        <fullName evidence="6">Carbon-nitrogen hydrolase family protein</fullName>
    </recommendedName>
</protein>
<sequence length="420" mass="48409">MKICIAQTKSEKGKVQENIQNHLRIIELGVKSNADLIIFPELSITNYEPDLAKELATEIENSIFNPFQELSNKKGVTIGIGMPTKASDGINISMLIFQPNKKRVVYSKQMLHSDEQPYFACGNNQVILNIKGKRIAIGICYETLQRKHFLNSIHKGTDIYIASVAKPKDGIEKAYKHFPKIAKEFNTPILMSNCVGNCDNFVSVGQSAVWNENGELIEQLDSENQGIIIYDTENELVDINQLKIEKGQLFDLEKLFQIYLNGKIDLENNGIYQWTDNYPTISIIEDDLKKDILYTLKNNEKIIGAINISEEQETEYSSIKWEFDNSKILVIHRLVIDPKYQKKGYAQKLMDFAEKFAKENNYTCIRLDAYSQNLRVIEFYKKRNYVIRGTVNFPEREHEFYCMEKEIITAYNTGNRCTTL</sequence>
<evidence type="ECO:0000259" key="2">
    <source>
        <dbReference type="PROSITE" id="PS50263"/>
    </source>
</evidence>
<dbReference type="GO" id="GO:0033388">
    <property type="term" value="P:putrescine biosynthetic process from arginine"/>
    <property type="evidence" value="ECO:0007669"/>
    <property type="project" value="TreeGrafter"/>
</dbReference>
<keyword evidence="5" id="KW-1185">Reference proteome</keyword>
<proteinExistence type="predicted"/>
<dbReference type="PANTHER" id="PTHR43674">
    <property type="entry name" value="NITRILASE C965.09-RELATED"/>
    <property type="match status" value="1"/>
</dbReference>
<dbReference type="RefSeq" id="WP_105017286.1">
    <property type="nucleotide sequence ID" value="NZ_MSCN01000001.1"/>
</dbReference>
<dbReference type="PANTHER" id="PTHR43674:SF2">
    <property type="entry name" value="BETA-UREIDOPROPIONASE"/>
    <property type="match status" value="1"/>
</dbReference>
<dbReference type="AlphaFoldDB" id="A0A2S7WTN0"/>
<dbReference type="GO" id="GO:0050126">
    <property type="term" value="F:N-carbamoylputrescine amidase activity"/>
    <property type="evidence" value="ECO:0007669"/>
    <property type="project" value="TreeGrafter"/>
</dbReference>
<reference evidence="4 5" key="1">
    <citation type="submission" date="2016-12" db="EMBL/GenBank/DDBJ databases">
        <title>Trade-off between light-utilization and light-protection in marine flavobacteria.</title>
        <authorList>
            <person name="Kumagai Y."/>
            <person name="Yoshizawa S."/>
            <person name="Kogure K."/>
            <person name="Iwasaki W."/>
        </authorList>
    </citation>
    <scope>NUCLEOTIDE SEQUENCE [LARGE SCALE GENOMIC DNA]</scope>
    <source>
        <strain evidence="4 5">NBRC 108759</strain>
    </source>
</reference>
<dbReference type="Pfam" id="PF00583">
    <property type="entry name" value="Acetyltransf_1"/>
    <property type="match status" value="1"/>
</dbReference>
<dbReference type="InterPro" id="IPR003010">
    <property type="entry name" value="C-N_Hydrolase"/>
</dbReference>
<dbReference type="Pfam" id="PF00795">
    <property type="entry name" value="CN_hydrolase"/>
    <property type="match status" value="1"/>
</dbReference>
<name>A0A2S7WTN0_9FLAO</name>
<dbReference type="InterPro" id="IPR050345">
    <property type="entry name" value="Aliph_Amidase/BUP"/>
</dbReference>
<comment type="caution">
    <text evidence="4">The sequence shown here is derived from an EMBL/GenBank/DDBJ whole genome shotgun (WGS) entry which is preliminary data.</text>
</comment>
<evidence type="ECO:0008006" key="6">
    <source>
        <dbReference type="Google" id="ProtNLM"/>
    </source>
</evidence>
<dbReference type="PROSITE" id="PS50263">
    <property type="entry name" value="CN_HYDROLASE"/>
    <property type="match status" value="1"/>
</dbReference>